<comment type="similarity">
    <text evidence="2">Belongs to the Nudix hydrolase family.</text>
</comment>
<keyword evidence="7" id="KW-0732">Signal</keyword>
<dbReference type="CDD" id="cd01610">
    <property type="entry name" value="PAP2_like"/>
    <property type="match status" value="1"/>
</dbReference>
<evidence type="ECO:0000256" key="3">
    <source>
        <dbReference type="ARBA" id="ARBA00022723"/>
    </source>
</evidence>
<feature type="transmembrane region" description="Helical" evidence="6">
    <location>
        <begin position="365"/>
        <end position="385"/>
    </location>
</feature>
<proteinExistence type="inferred from homology"/>
<dbReference type="PROSITE" id="PS51462">
    <property type="entry name" value="NUDIX"/>
    <property type="match status" value="1"/>
</dbReference>
<dbReference type="InterPro" id="IPR020084">
    <property type="entry name" value="NUDIX_hydrolase_CS"/>
</dbReference>
<dbReference type="GO" id="GO:0046872">
    <property type="term" value="F:metal ion binding"/>
    <property type="evidence" value="ECO:0007669"/>
    <property type="project" value="UniProtKB-KW"/>
</dbReference>
<feature type="transmembrane region" description="Helical" evidence="6">
    <location>
        <begin position="236"/>
        <end position="257"/>
    </location>
</feature>
<dbReference type="SUPFAM" id="SSF48317">
    <property type="entry name" value="Acid phosphatase/Vanadium-dependent haloperoxidase"/>
    <property type="match status" value="1"/>
</dbReference>
<evidence type="ECO:0000256" key="6">
    <source>
        <dbReference type="SAM" id="Phobius"/>
    </source>
</evidence>
<feature type="chain" id="PRO_5007465737" evidence="7">
    <location>
        <begin position="19"/>
        <end position="482"/>
    </location>
</feature>
<feature type="transmembrane region" description="Helical" evidence="6">
    <location>
        <begin position="459"/>
        <end position="477"/>
    </location>
</feature>
<dbReference type="Gene3D" id="1.20.144.10">
    <property type="entry name" value="Phosphatidic acid phosphatase type 2/haloperoxidase"/>
    <property type="match status" value="1"/>
</dbReference>
<dbReference type="PROSITE" id="PS00893">
    <property type="entry name" value="NUDIX_BOX"/>
    <property type="match status" value="1"/>
</dbReference>
<sequence length="482" mass="54050">MRILAILWISLASFTSWASTNAINSTLPIEAADCLIVDHDNNILMIEEALSGKLSIPGGSIIGKETPQEAAKRETLEETGLNVDVGEKIAQTYNSAVYACKVLGLPEYYDDANGQRQIYAWHAPHFGKEVTRVMLMPDDGAMRAKYRFPEHKWMFDKWVKFVEPSRFRQTPDAHSELTAFYDIQLAWLEKLRAKTFNGGLSSLLGNVVVLTGSIITPLFFLLMLPLVRTLFGHRALLIFSAGMLTLATVTLMLSTVIHVPRPLSVDPYFTYHDVLGFTLPSSMVALTTFTFSCAWLFWDEDKYPKKRLWVAAVGVVLVGASSLKALLLGEHYPSDMIISILLGVLAAFALLKVKDWRFADRSRVLTSTRFWGGAFVVVAVIGSIIHKPQLIYLSGLTLGAFCALIWLKVSPVYISPVRRRYKIAFFAIASGGIFALMYLDKHLTANTAINEIIVLWNCIALWSISVWLLVVLPRLFYRYVKR</sequence>
<evidence type="ECO:0000256" key="7">
    <source>
        <dbReference type="SAM" id="SignalP"/>
    </source>
</evidence>
<accession>A0A135I8G0</accession>
<dbReference type="STRING" id="294935.ATN88_03560"/>
<dbReference type="InterPro" id="IPR015797">
    <property type="entry name" value="NUDIX_hydrolase-like_dom_sf"/>
</dbReference>
<dbReference type="GO" id="GO:0005737">
    <property type="term" value="C:cytoplasm"/>
    <property type="evidence" value="ECO:0007669"/>
    <property type="project" value="TreeGrafter"/>
</dbReference>
<dbReference type="GO" id="GO:0016818">
    <property type="term" value="F:hydrolase activity, acting on acid anhydrides, in phosphorus-containing anhydrides"/>
    <property type="evidence" value="ECO:0007669"/>
    <property type="project" value="TreeGrafter"/>
</dbReference>
<dbReference type="Pfam" id="PF01569">
    <property type="entry name" value="PAP2"/>
    <property type="match status" value="1"/>
</dbReference>
<dbReference type="Pfam" id="PF00293">
    <property type="entry name" value="NUDIX"/>
    <property type="match status" value="1"/>
</dbReference>
<keyword evidence="6" id="KW-0812">Transmembrane</keyword>
<gene>
    <name evidence="9" type="ORF">ATN88_03560</name>
</gene>
<evidence type="ECO:0000313" key="9">
    <source>
        <dbReference type="EMBL" id="KXF81735.1"/>
    </source>
</evidence>
<keyword evidence="3" id="KW-0479">Metal-binding</keyword>
<keyword evidence="10" id="KW-1185">Reference proteome</keyword>
<keyword evidence="4" id="KW-0378">Hydrolase</keyword>
<dbReference type="EMBL" id="LNTY01000034">
    <property type="protein sequence ID" value="KXF81735.1"/>
    <property type="molecule type" value="Genomic_DNA"/>
</dbReference>
<dbReference type="Proteomes" id="UP000070529">
    <property type="component" value="Unassembled WGS sequence"/>
</dbReference>
<dbReference type="OrthoDB" id="5918940at2"/>
<protein>
    <submittedName>
        <fullName evidence="9">DNA mismatch repair protein MutT</fullName>
    </submittedName>
</protein>
<reference evidence="9 10" key="1">
    <citation type="submission" date="2015-11" db="EMBL/GenBank/DDBJ databases">
        <title>Genomic Taxonomy of the Vibrionaceae.</title>
        <authorList>
            <person name="Gomez-Gil B."/>
            <person name="Enciso-Ibarra J."/>
        </authorList>
    </citation>
    <scope>NUCLEOTIDE SEQUENCE [LARGE SCALE GENOMIC DNA]</scope>
    <source>
        <strain evidence="9 10">CAIM 912</strain>
    </source>
</reference>
<dbReference type="PANTHER" id="PTHR43758">
    <property type="entry name" value="7,8-DIHYDRO-8-OXOGUANINE TRIPHOSPHATASE"/>
    <property type="match status" value="1"/>
</dbReference>
<keyword evidence="6" id="KW-1133">Transmembrane helix</keyword>
<dbReference type="InterPro" id="IPR000086">
    <property type="entry name" value="NUDIX_hydrolase_dom"/>
</dbReference>
<organism evidence="9 10">
    <name type="scientific">Enterovibrio coralii</name>
    <dbReference type="NCBI Taxonomy" id="294935"/>
    <lineage>
        <taxon>Bacteria</taxon>
        <taxon>Pseudomonadati</taxon>
        <taxon>Pseudomonadota</taxon>
        <taxon>Gammaproteobacteria</taxon>
        <taxon>Vibrionales</taxon>
        <taxon>Vibrionaceae</taxon>
        <taxon>Enterovibrio</taxon>
    </lineage>
</organism>
<dbReference type="RefSeq" id="WP_067417368.1">
    <property type="nucleotide sequence ID" value="NZ_LNTY01000034.1"/>
</dbReference>
<feature type="signal peptide" evidence="7">
    <location>
        <begin position="1"/>
        <end position="18"/>
    </location>
</feature>
<evidence type="ECO:0000259" key="8">
    <source>
        <dbReference type="PROSITE" id="PS51462"/>
    </source>
</evidence>
<dbReference type="SUPFAM" id="SSF55811">
    <property type="entry name" value="Nudix"/>
    <property type="match status" value="1"/>
</dbReference>
<dbReference type="InterPro" id="IPR000326">
    <property type="entry name" value="PAP2/HPO"/>
</dbReference>
<evidence type="ECO:0000256" key="1">
    <source>
        <dbReference type="ARBA" id="ARBA00001946"/>
    </source>
</evidence>
<comment type="cofactor">
    <cofactor evidence="1">
        <name>Mg(2+)</name>
        <dbReference type="ChEBI" id="CHEBI:18420"/>
    </cofactor>
</comment>
<dbReference type="AlphaFoldDB" id="A0A135I8G0"/>
<evidence type="ECO:0000256" key="2">
    <source>
        <dbReference type="ARBA" id="ARBA00005582"/>
    </source>
</evidence>
<keyword evidence="6" id="KW-0472">Membrane</keyword>
<feature type="transmembrane region" description="Helical" evidence="6">
    <location>
        <begin position="334"/>
        <end position="353"/>
    </location>
</feature>
<dbReference type="CDD" id="cd02883">
    <property type="entry name" value="NUDIX_Hydrolase"/>
    <property type="match status" value="1"/>
</dbReference>
<evidence type="ECO:0000313" key="10">
    <source>
        <dbReference type="Proteomes" id="UP000070529"/>
    </source>
</evidence>
<evidence type="ECO:0000256" key="5">
    <source>
        <dbReference type="ARBA" id="ARBA00022842"/>
    </source>
</evidence>
<keyword evidence="5" id="KW-0460">Magnesium</keyword>
<feature type="transmembrane region" description="Helical" evidence="6">
    <location>
        <begin position="309"/>
        <end position="328"/>
    </location>
</feature>
<feature type="transmembrane region" description="Helical" evidence="6">
    <location>
        <begin position="203"/>
        <end position="224"/>
    </location>
</feature>
<feature type="transmembrane region" description="Helical" evidence="6">
    <location>
        <begin position="391"/>
        <end position="409"/>
    </location>
</feature>
<dbReference type="PANTHER" id="PTHR43758:SF8">
    <property type="entry name" value="8-OXO-DGTP DIPHOSPHATASE YTKD-RELATED"/>
    <property type="match status" value="1"/>
</dbReference>
<evidence type="ECO:0000256" key="4">
    <source>
        <dbReference type="ARBA" id="ARBA00022801"/>
    </source>
</evidence>
<feature type="domain" description="Nudix hydrolase" evidence="8">
    <location>
        <begin position="27"/>
        <end position="161"/>
    </location>
</feature>
<dbReference type="InterPro" id="IPR036938">
    <property type="entry name" value="PAP2/HPO_sf"/>
</dbReference>
<name>A0A135I8G0_9GAMM</name>
<feature type="transmembrane region" description="Helical" evidence="6">
    <location>
        <begin position="277"/>
        <end position="297"/>
    </location>
</feature>
<dbReference type="Gene3D" id="3.90.79.10">
    <property type="entry name" value="Nucleoside Triphosphate Pyrophosphohydrolase"/>
    <property type="match status" value="1"/>
</dbReference>
<feature type="transmembrane region" description="Helical" evidence="6">
    <location>
        <begin position="421"/>
        <end position="439"/>
    </location>
</feature>
<comment type="caution">
    <text evidence="9">The sequence shown here is derived from an EMBL/GenBank/DDBJ whole genome shotgun (WGS) entry which is preliminary data.</text>
</comment>